<organism evidence="3 4">
    <name type="scientific">Phyllosticta capitalensis</name>
    <dbReference type="NCBI Taxonomy" id="121624"/>
    <lineage>
        <taxon>Eukaryota</taxon>
        <taxon>Fungi</taxon>
        <taxon>Dikarya</taxon>
        <taxon>Ascomycota</taxon>
        <taxon>Pezizomycotina</taxon>
        <taxon>Dothideomycetes</taxon>
        <taxon>Dothideomycetes incertae sedis</taxon>
        <taxon>Botryosphaeriales</taxon>
        <taxon>Phyllostictaceae</taxon>
        <taxon>Phyllosticta</taxon>
    </lineage>
</organism>
<feature type="compositionally biased region" description="Acidic residues" evidence="1">
    <location>
        <begin position="460"/>
        <end position="476"/>
    </location>
</feature>
<feature type="compositionally biased region" description="Polar residues" evidence="1">
    <location>
        <begin position="1338"/>
        <end position="1356"/>
    </location>
</feature>
<comment type="caution">
    <text evidence="3">The sequence shown here is derived from an EMBL/GenBank/DDBJ whole genome shotgun (WGS) entry which is preliminary data.</text>
</comment>
<dbReference type="EMBL" id="JBBWRZ010000009">
    <property type="protein sequence ID" value="KAK8229360.1"/>
    <property type="molecule type" value="Genomic_DNA"/>
</dbReference>
<evidence type="ECO:0000256" key="1">
    <source>
        <dbReference type="SAM" id="MobiDB-lite"/>
    </source>
</evidence>
<evidence type="ECO:0000313" key="4">
    <source>
        <dbReference type="Proteomes" id="UP001492380"/>
    </source>
</evidence>
<feature type="compositionally biased region" description="Acidic residues" evidence="1">
    <location>
        <begin position="406"/>
        <end position="417"/>
    </location>
</feature>
<feature type="compositionally biased region" description="Polar residues" evidence="1">
    <location>
        <begin position="1041"/>
        <end position="1066"/>
    </location>
</feature>
<dbReference type="SMART" id="SM00976">
    <property type="entry name" value="Telo_bind"/>
    <property type="match status" value="1"/>
</dbReference>
<feature type="domain" description="Telomeric single stranded DNA binding POT1/Cdc13" evidence="2">
    <location>
        <begin position="1481"/>
        <end position="1629"/>
    </location>
</feature>
<feature type="compositionally biased region" description="Basic and acidic residues" evidence="1">
    <location>
        <begin position="328"/>
        <end position="338"/>
    </location>
</feature>
<feature type="compositionally biased region" description="Low complexity" evidence="1">
    <location>
        <begin position="315"/>
        <end position="326"/>
    </location>
</feature>
<feature type="compositionally biased region" description="Basic and acidic residues" evidence="1">
    <location>
        <begin position="1030"/>
        <end position="1040"/>
    </location>
</feature>
<feature type="compositionally biased region" description="Acidic residues" evidence="1">
    <location>
        <begin position="889"/>
        <end position="900"/>
    </location>
</feature>
<feature type="compositionally biased region" description="Low complexity" evidence="1">
    <location>
        <begin position="1154"/>
        <end position="1167"/>
    </location>
</feature>
<feature type="compositionally biased region" description="Basic and acidic residues" evidence="1">
    <location>
        <begin position="863"/>
        <end position="872"/>
    </location>
</feature>
<dbReference type="Proteomes" id="UP001492380">
    <property type="component" value="Unassembled WGS sequence"/>
</dbReference>
<feature type="region of interest" description="Disordered" evidence="1">
    <location>
        <begin position="1618"/>
        <end position="1642"/>
    </location>
</feature>
<feature type="compositionally biased region" description="Polar residues" evidence="1">
    <location>
        <begin position="1014"/>
        <end position="1023"/>
    </location>
</feature>
<feature type="compositionally biased region" description="Low complexity" evidence="1">
    <location>
        <begin position="1322"/>
        <end position="1336"/>
    </location>
</feature>
<feature type="compositionally biased region" description="Polar residues" evidence="1">
    <location>
        <begin position="936"/>
        <end position="952"/>
    </location>
</feature>
<feature type="compositionally biased region" description="Basic and acidic residues" evidence="1">
    <location>
        <begin position="286"/>
        <end position="296"/>
    </location>
</feature>
<feature type="compositionally biased region" description="Polar residues" evidence="1">
    <location>
        <begin position="1225"/>
        <end position="1244"/>
    </location>
</feature>
<accession>A0ABR1YHN6</accession>
<dbReference type="SUPFAM" id="SSF50249">
    <property type="entry name" value="Nucleic acid-binding proteins"/>
    <property type="match status" value="1"/>
</dbReference>
<name>A0ABR1YHN6_9PEZI</name>
<sequence>MAFNTTAASNTPDLKRLPISALHPGLPSLATQSIVAIITLVWPYSSSTRACALLLAEPDFRLRRRRGQVRVQFFADAAEAVATSGVGIGDVVVLRLGPAVQWLQSSGEEEVVRTPGKSVEWELGYRRALRLRAWRDGEVLASLDVRGEQTPDRQIEEAEEEVYNTPSKIVGRFSGEGLKMGSWASPAFLKRSRLSLESRRDSSDLFADEDGYVEGKGRKKRKSWMNVGKWTYANRTPSPEKGEAESVEDMSPTSQMDGIASQAADGLNTPESSKTPIEVDENDELVPERPPSHGDEGSTTVDLPRETLPGLFLQPKPAAAGSPPKSFHGHEPAAEHAEAVSPSPALPEETELSREEAVDQQFLSETHKPDFVEGDTEENTEVDEFPSEPEDRLEGQLSLKQLRAIEEDESATEEDDPPLLVPGAVPQTQLGVESSDEEEDSDNGMLQVTELDRSLTPTEVDSEEEEEPENELEEGVETQAAKGPVETARMVPKEGPAESPQRGEQMSSFEPTSQAGATQTMPPPLVRPMGFDEPLTSTATRTPPRTPRSSAVGAERAPPTPQLPPVSSKNLPLPSPFPGTSAQEPTSYMDARPLPEAQKTEEHQRLPVVEEEQDPKELQLQSSVVSDLPPIDSQDFVDGGLGPREFPESAEPFPFGLDGSVLSRFGKPQALDTPDEAPTALATETGKQDALQSAPAAPSATTLEFPAHSSPTDRETRLDVIMQDEPEQSLHQPQHMLEPVEKIDLSQDEIPKGSQPPNEQPVNLNNDLPSLTSDSVPKVQDKALPANEDQVFQGTADQYEPPSLSFDDYVPMVDDWEMPPNLGSDPVDEPAPLYDQESFGPPPEDYREMSPIPHHVATSPRPNDNHVVEKLPVESPPKSSKPEVTIIDLDSDTEEDESDAETAVPAKETTPVPVLGGKTQVESSLETPAKPGELEATQQGPTPQKPSSQSLSPAKRPQRGKTPFSDIDTLSQIGSTPRRSRAVPPASQASSIADRVSNRRRRKEIKDLECEWDSTATVSTQRPSSPPSEADPKPLEDNERYSTPTTTQVLEELSQQPLQVPAQRSSPPAVEEARRQNWEHERYSSPFTSQLLEDLSQRPIEELSKRPSRAQTELSPQKPPVTTIESLELPEVEQSFRAQSEASEKTPQQRKIQRSSPPAQQSSRAQSELSQLAGTSSPARENFRDMVRNFVRSSSPLPEHVQPSPKKQAAHSSMLIDDPSMMRALQTSQAPYSTQFENRMTSSPPREDDIPAFDTTQMQDDETQKRPSEPVRSPSAASTVRPVVERSSPVAQEATAMAAPSVETRQDVDVPMEGGLADSTQESEAMAEAAASIHSAQRPAQESLLTPDPSQQTAYVPSSIPGTHMEQTLPPSPRLTQISHAAEEIDLTQVKAKTQDLKITEPASPHEEHVDTTMGDTTLVEPLHRVLSPSPSFSFRSVEDAKSPSPTFSERVRLYESSQADLSQRSTFAQSQGTRTSLGYFTPLSSVFHHVNSQAQIDVLAVCTRATKAPERAKSGPKDYFTSFRIADESLDLGANGDDGSQPMTILVQVFRPWKAALPECDVGDAVLLRNFKPTSRKGKVGLLSSDDSAWCVFRYGKGSSQTQKNCDVNGEVVDLPYDKTKGEEEKDEGKENDKSSNKRRSNIMDSLRPIWADTMSGLWGDLTGLVEGMDDDTPANDTTDTQANGTNAQSKGKAKDQVAADLDHGKYNPESGAAREECHGPPVEYGDQERREARRLREWWVGGSGGGAAAV</sequence>
<keyword evidence="4" id="KW-1185">Reference proteome</keyword>
<feature type="compositionally biased region" description="Polar residues" evidence="1">
    <location>
        <begin position="502"/>
        <end position="520"/>
    </location>
</feature>
<proteinExistence type="predicted"/>
<feature type="compositionally biased region" description="Basic and acidic residues" evidence="1">
    <location>
        <begin position="1095"/>
        <end position="1105"/>
    </location>
</feature>
<evidence type="ECO:0000259" key="2">
    <source>
        <dbReference type="SMART" id="SM00976"/>
    </source>
</evidence>
<feature type="compositionally biased region" description="Basic and acidic residues" evidence="1">
    <location>
        <begin position="738"/>
        <end position="751"/>
    </location>
</feature>
<dbReference type="InterPro" id="IPR012340">
    <property type="entry name" value="NA-bd_OB-fold"/>
</dbReference>
<feature type="compositionally biased region" description="Polar residues" evidence="1">
    <location>
        <begin position="1136"/>
        <end position="1150"/>
    </location>
</feature>
<feature type="compositionally biased region" description="Polar residues" evidence="1">
    <location>
        <begin position="1168"/>
        <end position="1179"/>
    </location>
</feature>
<evidence type="ECO:0000313" key="3">
    <source>
        <dbReference type="EMBL" id="KAK8229360.1"/>
    </source>
</evidence>
<feature type="compositionally biased region" description="Basic and acidic residues" evidence="1">
    <location>
        <begin position="1071"/>
        <end position="1083"/>
    </location>
</feature>
<dbReference type="Gene3D" id="2.40.50.140">
    <property type="entry name" value="Nucleic acid-binding proteins"/>
    <property type="match status" value="1"/>
</dbReference>
<feature type="compositionally biased region" description="Acidic residues" evidence="1">
    <location>
        <begin position="372"/>
        <end position="388"/>
    </location>
</feature>
<feature type="compositionally biased region" description="Polar residues" evidence="1">
    <location>
        <begin position="968"/>
        <end position="977"/>
    </location>
</feature>
<reference evidence="3 4" key="1">
    <citation type="submission" date="2024-04" db="EMBL/GenBank/DDBJ databases">
        <title>Phyllosticta paracitricarpa is synonymous to the EU quarantine fungus P. citricarpa based on phylogenomic analyses.</title>
        <authorList>
            <consortium name="Lawrence Berkeley National Laboratory"/>
            <person name="Van Ingen-Buijs V.A."/>
            <person name="Van Westerhoven A.C."/>
            <person name="Haridas S."/>
            <person name="Skiadas P."/>
            <person name="Martin F."/>
            <person name="Groenewald J.Z."/>
            <person name="Crous P.W."/>
            <person name="Seidl M.F."/>
        </authorList>
    </citation>
    <scope>NUCLEOTIDE SEQUENCE [LARGE SCALE GENOMIC DNA]</scope>
    <source>
        <strain evidence="3 4">CBS 123374</strain>
    </source>
</reference>
<feature type="compositionally biased region" description="Polar residues" evidence="1">
    <location>
        <begin position="755"/>
        <end position="775"/>
    </location>
</feature>
<feature type="region of interest" description="Disordered" evidence="1">
    <location>
        <begin position="1670"/>
        <end position="1731"/>
    </location>
</feature>
<dbReference type="Pfam" id="PF02765">
    <property type="entry name" value="POT1"/>
    <property type="match status" value="1"/>
</dbReference>
<feature type="compositionally biased region" description="Low complexity" evidence="1">
    <location>
        <begin position="536"/>
        <end position="551"/>
    </location>
</feature>
<feature type="compositionally biased region" description="Basic and acidic residues" evidence="1">
    <location>
        <begin position="1694"/>
        <end position="1720"/>
    </location>
</feature>
<feature type="region of interest" description="Disordered" evidence="1">
    <location>
        <begin position="232"/>
        <end position="776"/>
    </location>
</feature>
<feature type="compositionally biased region" description="Basic and acidic residues" evidence="1">
    <location>
        <begin position="1618"/>
        <end position="1637"/>
    </location>
</feature>
<feature type="region of interest" description="Disordered" evidence="1">
    <location>
        <begin position="793"/>
        <end position="1370"/>
    </location>
</feature>
<protein>
    <recommendedName>
        <fullName evidence="2">Telomeric single stranded DNA binding POT1/Cdc13 domain-containing protein</fullName>
    </recommendedName>
</protein>
<gene>
    <name evidence="3" type="ORF">HDK90DRAFT_493797</name>
</gene>
<dbReference type="InterPro" id="IPR011564">
    <property type="entry name" value="Telomer_end-bd_POT1/Cdc13"/>
</dbReference>